<evidence type="ECO:0000259" key="4">
    <source>
        <dbReference type="Pfam" id="PF02878"/>
    </source>
</evidence>
<protein>
    <recommendedName>
        <fullName evidence="9">Phosphoglucomutase</fullName>
    </recommendedName>
</protein>
<accession>A0A9W7CD35</accession>
<reference evidence="7" key="1">
    <citation type="submission" date="2022-07" db="EMBL/GenBank/DDBJ databases">
        <title>Genome analysis of Parmales, a sister group of diatoms, reveals the evolutionary specialization of diatoms from phago-mixotrophs to photoautotrophs.</title>
        <authorList>
            <person name="Ban H."/>
            <person name="Sato S."/>
            <person name="Yoshikawa S."/>
            <person name="Kazumasa Y."/>
            <person name="Nakamura Y."/>
            <person name="Ichinomiya M."/>
            <person name="Saitoh K."/>
            <person name="Sato N."/>
            <person name="Blanc-Mathieu R."/>
            <person name="Endo H."/>
            <person name="Kuwata A."/>
            <person name="Ogata H."/>
        </authorList>
    </citation>
    <scope>NUCLEOTIDE SEQUENCE</scope>
</reference>
<dbReference type="SUPFAM" id="SSF53738">
    <property type="entry name" value="Phosphoglucomutase, first 3 domains"/>
    <property type="match status" value="3"/>
</dbReference>
<feature type="domain" description="Alpha-D-phosphohexomutase alpha/beta/alpha" evidence="5">
    <location>
        <begin position="103"/>
        <end position="186"/>
    </location>
</feature>
<dbReference type="InterPro" id="IPR005846">
    <property type="entry name" value="A-D-PHexomutase_a/b/a-III"/>
</dbReference>
<dbReference type="GO" id="GO:0004615">
    <property type="term" value="F:phosphomannomutase activity"/>
    <property type="evidence" value="ECO:0007669"/>
    <property type="project" value="TreeGrafter"/>
</dbReference>
<dbReference type="OrthoDB" id="1743979at2759"/>
<gene>
    <name evidence="7" type="ORF">TrRE_jg1854</name>
</gene>
<dbReference type="InterPro" id="IPR005841">
    <property type="entry name" value="Alpha-D-phosphohexomutase_SF"/>
</dbReference>
<keyword evidence="8" id="KW-1185">Reference proteome</keyword>
<dbReference type="PANTHER" id="PTHR42946:SF1">
    <property type="entry name" value="PHOSPHOGLUCOMUTASE (ALPHA-D-GLUCOSE-1,6-BISPHOSPHATE-DEPENDENT)"/>
    <property type="match status" value="1"/>
</dbReference>
<dbReference type="InterPro" id="IPR005845">
    <property type="entry name" value="A-D-PHexomutase_a/b/a-II"/>
</dbReference>
<dbReference type="Pfam" id="PF02878">
    <property type="entry name" value="PGM_PMM_I"/>
    <property type="match status" value="1"/>
</dbReference>
<dbReference type="AlphaFoldDB" id="A0A9W7CD35"/>
<keyword evidence="3" id="KW-0597">Phosphoprotein</keyword>
<evidence type="ECO:0000313" key="7">
    <source>
        <dbReference type="EMBL" id="GMI06117.1"/>
    </source>
</evidence>
<dbReference type="PRINTS" id="PR00509">
    <property type="entry name" value="PGMPMM"/>
</dbReference>
<proteinExistence type="inferred from homology"/>
<feature type="domain" description="Alpha-D-phosphohexomutase alpha/beta/alpha" evidence="6">
    <location>
        <begin position="197"/>
        <end position="300"/>
    </location>
</feature>
<sequence>MFYAVTTSKYDASVMVTASHLPAHKNGYKIFVRDSKYKARCLEKGEVKALLEDADVDNDYSEDEKDDRDDVTIPTLQTVLDFVPIYQSQLIETFRKRTCRIRPLKKLKVMLSTGHGSGFIVSRAFQELGANVVELNAEPDGTFPFGPPNPESKSMMKRTIKRCEEIGDVDLAVLLDTDGDRCGIVLRSGGTYKEVNRNRLIALCSQIVLEKDGDSNAKIITDSVTSIGLESFISRAGGTQLRFKKGYLNVINEAKRRSALGEEIPLAMETSGHGAFKENNYCDDGTYTALLVACFIADNNNGKGVIEDFEDAGYEEELRMAVKESYDKTNLYEQIALAVTKDATSIEGWELDPLNKEGIRVTTHTRDGFFMIRESLHDPIISMQIEAPSPRLGREVVAMVRQIVQAALDGGDQKLDFKELDSVVNEDGAEVGW</sequence>
<comment type="similarity">
    <text evidence="2">Belongs to the phosphohexose mutase family.</text>
</comment>
<organism evidence="7 8">
    <name type="scientific">Triparma retinervis</name>
    <dbReference type="NCBI Taxonomy" id="2557542"/>
    <lineage>
        <taxon>Eukaryota</taxon>
        <taxon>Sar</taxon>
        <taxon>Stramenopiles</taxon>
        <taxon>Ochrophyta</taxon>
        <taxon>Bolidophyceae</taxon>
        <taxon>Parmales</taxon>
        <taxon>Triparmaceae</taxon>
        <taxon>Triparma</taxon>
    </lineage>
</organism>
<name>A0A9W7CD35_9STRA</name>
<dbReference type="InterPro" id="IPR050060">
    <property type="entry name" value="Phosphoglucosamine_mutase"/>
</dbReference>
<feature type="domain" description="Alpha-D-phosphohexomutase alpha/beta/alpha" evidence="4">
    <location>
        <begin position="3"/>
        <end position="34"/>
    </location>
</feature>
<dbReference type="GO" id="GO:0005975">
    <property type="term" value="P:carbohydrate metabolic process"/>
    <property type="evidence" value="ECO:0007669"/>
    <property type="project" value="InterPro"/>
</dbReference>
<dbReference type="Pfam" id="PF02879">
    <property type="entry name" value="PGM_PMM_II"/>
    <property type="match status" value="1"/>
</dbReference>
<dbReference type="PANTHER" id="PTHR42946">
    <property type="entry name" value="PHOSPHOHEXOSE MUTASE"/>
    <property type="match status" value="1"/>
</dbReference>
<dbReference type="InterPro" id="IPR005844">
    <property type="entry name" value="A-D-PHexomutase_a/b/a-I"/>
</dbReference>
<evidence type="ECO:0000313" key="8">
    <source>
        <dbReference type="Proteomes" id="UP001165082"/>
    </source>
</evidence>
<dbReference type="Proteomes" id="UP001165082">
    <property type="component" value="Unassembled WGS sequence"/>
</dbReference>
<dbReference type="Pfam" id="PF02880">
    <property type="entry name" value="PGM_PMM_III"/>
    <property type="match status" value="1"/>
</dbReference>
<comment type="caution">
    <text evidence="7">The sequence shown here is derived from an EMBL/GenBank/DDBJ whole genome shotgun (WGS) entry which is preliminary data.</text>
</comment>
<evidence type="ECO:0000259" key="5">
    <source>
        <dbReference type="Pfam" id="PF02879"/>
    </source>
</evidence>
<evidence type="ECO:0000256" key="2">
    <source>
        <dbReference type="ARBA" id="ARBA00010231"/>
    </source>
</evidence>
<evidence type="ECO:0008006" key="9">
    <source>
        <dbReference type="Google" id="ProtNLM"/>
    </source>
</evidence>
<evidence type="ECO:0000259" key="6">
    <source>
        <dbReference type="Pfam" id="PF02880"/>
    </source>
</evidence>
<evidence type="ECO:0000256" key="3">
    <source>
        <dbReference type="ARBA" id="ARBA00022553"/>
    </source>
</evidence>
<dbReference type="Gene3D" id="3.40.120.10">
    <property type="entry name" value="Alpha-D-Glucose-1,6-Bisphosphate, subunit A, domain 3"/>
    <property type="match status" value="3"/>
</dbReference>
<dbReference type="EMBL" id="BRXZ01000145">
    <property type="protein sequence ID" value="GMI06117.1"/>
    <property type="molecule type" value="Genomic_DNA"/>
</dbReference>
<evidence type="ECO:0000256" key="1">
    <source>
        <dbReference type="ARBA" id="ARBA00001946"/>
    </source>
</evidence>
<dbReference type="InterPro" id="IPR016055">
    <property type="entry name" value="A-D-PHexomutase_a/b/a-I/II/III"/>
</dbReference>
<comment type="cofactor">
    <cofactor evidence="1">
        <name>Mg(2+)</name>
        <dbReference type="ChEBI" id="CHEBI:18420"/>
    </cofactor>
</comment>